<feature type="transmembrane region" description="Helical" evidence="1">
    <location>
        <begin position="198"/>
        <end position="216"/>
    </location>
</feature>
<dbReference type="Gene3D" id="1.20.144.10">
    <property type="entry name" value="Phosphatidic acid phosphatase type 2/haloperoxidase"/>
    <property type="match status" value="1"/>
</dbReference>
<sequence length="236" mass="25609">MSSFLSSRRAAALLAALLLVLLWDASGLDLPMARWAGGSDGFALQHDHRFVLAFHEVPRFLSWACMATLFAAIRWPFGVLRKLALAERIQLALTVLASVIAVSLIKNISHTSCPWDLKAFGGVARHVSHWSWGVDDGGPGRCFPAGHASAAFAYAGGWFALHRHAPRAARWWLAAALVFGLVLGLAQQWRGAHYMSHTLWSAWLCVAVGACVDALAHARWRRTPGASGAVPKLNES</sequence>
<dbReference type="CDD" id="cd03396">
    <property type="entry name" value="PAP2_like_6"/>
    <property type="match status" value="1"/>
</dbReference>
<evidence type="ECO:0000313" key="3">
    <source>
        <dbReference type="EMBL" id="TPG30841.1"/>
    </source>
</evidence>
<accession>A0A502E2V7</accession>
<dbReference type="SUPFAM" id="SSF48317">
    <property type="entry name" value="Acid phosphatase/Vanadium-dependent haloperoxidase"/>
    <property type="match status" value="1"/>
</dbReference>
<feature type="transmembrane region" description="Helical" evidence="1">
    <location>
        <begin position="60"/>
        <end position="77"/>
    </location>
</feature>
<evidence type="ECO:0000313" key="4">
    <source>
        <dbReference type="Proteomes" id="UP000319212"/>
    </source>
</evidence>
<dbReference type="Pfam" id="PF01569">
    <property type="entry name" value="PAP2"/>
    <property type="match status" value="1"/>
</dbReference>
<dbReference type="AlphaFoldDB" id="A0A502E2V7"/>
<reference evidence="3 4" key="1">
    <citation type="journal article" date="2019" name="Environ. Microbiol.">
        <title>Species interactions and distinct microbial communities in high Arctic permafrost affected cryosols are associated with the CH4 and CO2 gas fluxes.</title>
        <authorList>
            <person name="Altshuler I."/>
            <person name="Hamel J."/>
            <person name="Turney S."/>
            <person name="Magnuson E."/>
            <person name="Levesque R."/>
            <person name="Greer C."/>
            <person name="Whyte L.G."/>
        </authorList>
    </citation>
    <scope>NUCLEOTIDE SEQUENCE [LARGE SCALE GENOMIC DNA]</scope>
    <source>
        <strain evidence="3 4">S06.C</strain>
    </source>
</reference>
<dbReference type="InterPro" id="IPR036938">
    <property type="entry name" value="PAP2/HPO_sf"/>
</dbReference>
<dbReference type="InterPro" id="IPR000326">
    <property type="entry name" value="PAP2/HPO"/>
</dbReference>
<dbReference type="OrthoDB" id="7348799at2"/>
<gene>
    <name evidence="3" type="ORF">EAH82_05160</name>
</gene>
<protein>
    <submittedName>
        <fullName evidence="3">Phosphatase PAP2 family protein</fullName>
    </submittedName>
</protein>
<evidence type="ECO:0000256" key="1">
    <source>
        <dbReference type="SAM" id="Phobius"/>
    </source>
</evidence>
<comment type="caution">
    <text evidence="3">The sequence shown here is derived from an EMBL/GenBank/DDBJ whole genome shotgun (WGS) entry which is preliminary data.</text>
</comment>
<keyword evidence="1" id="KW-0472">Membrane</keyword>
<feature type="transmembrane region" description="Helical" evidence="1">
    <location>
        <begin position="168"/>
        <end position="186"/>
    </location>
</feature>
<name>A0A502E2V7_9BURK</name>
<keyword evidence="1" id="KW-1133">Transmembrane helix</keyword>
<proteinExistence type="predicted"/>
<organism evidence="3 4">
    <name type="scientific">Variovorax guangxiensis</name>
    <dbReference type="NCBI Taxonomy" id="1775474"/>
    <lineage>
        <taxon>Bacteria</taxon>
        <taxon>Pseudomonadati</taxon>
        <taxon>Pseudomonadota</taxon>
        <taxon>Betaproteobacteria</taxon>
        <taxon>Burkholderiales</taxon>
        <taxon>Comamonadaceae</taxon>
        <taxon>Variovorax</taxon>
    </lineage>
</organism>
<evidence type="ECO:0000259" key="2">
    <source>
        <dbReference type="Pfam" id="PF01569"/>
    </source>
</evidence>
<keyword evidence="1" id="KW-0812">Transmembrane</keyword>
<dbReference type="RefSeq" id="WP_140839194.1">
    <property type="nucleotide sequence ID" value="NZ_RCZI01000001.1"/>
</dbReference>
<dbReference type="Proteomes" id="UP000319212">
    <property type="component" value="Unassembled WGS sequence"/>
</dbReference>
<dbReference type="EMBL" id="RCZI01000001">
    <property type="protein sequence ID" value="TPG30841.1"/>
    <property type="molecule type" value="Genomic_DNA"/>
</dbReference>
<feature type="domain" description="Phosphatidic acid phosphatase type 2/haloperoxidase" evidence="2">
    <location>
        <begin position="90"/>
        <end position="212"/>
    </location>
</feature>